<dbReference type="GeneID" id="35799375"/>
<dbReference type="InterPro" id="IPR051082">
    <property type="entry name" value="Pentapeptide-BTB/POZ_domain"/>
</dbReference>
<dbReference type="PATRIC" id="fig|741277.3.peg.1954"/>
<dbReference type="Pfam" id="PF00805">
    <property type="entry name" value="Pentapeptide"/>
    <property type="match status" value="1"/>
</dbReference>
<dbReference type="PANTHER" id="PTHR14136">
    <property type="entry name" value="BTB_POZ DOMAIN-CONTAINING PROTEIN KCTD9"/>
    <property type="match status" value="1"/>
</dbReference>
<dbReference type="SUPFAM" id="SSF141571">
    <property type="entry name" value="Pentapeptide repeat-like"/>
    <property type="match status" value="1"/>
</dbReference>
<dbReference type="Gene3D" id="2.160.20.80">
    <property type="entry name" value="E3 ubiquitin-protein ligase SopA"/>
    <property type="match status" value="1"/>
</dbReference>
<proteinExistence type="predicted"/>
<dbReference type="InterPro" id="IPR001646">
    <property type="entry name" value="5peptide_repeat"/>
</dbReference>
<name>G6FU79_9CYAN</name>
<sequence>MLGLLLILGNLSNTLNQQTSLIKQFYTKTESTVDYQYHVILSDYIKTIGNIVLTDNSQTKPEKSAIIRAMTQATLQELDLESRRYVVMFLYDINLLKTSSKKQLPLFFGAFLTNAKLQNLDLRYANFQGADLTGADLRGTDLRGANLENAILKHACYNNLTSFNQGFAPITARMKEVLNSRECFSARSR</sequence>
<reference evidence="1 2" key="1">
    <citation type="submission" date="2011-09" db="EMBL/GenBank/DDBJ databases">
        <title>The draft genome of Fischerella sp. JSC-11.</title>
        <authorList>
            <consortium name="US DOE Joint Genome Institute (JGI-PGF)"/>
            <person name="Lucas S."/>
            <person name="Han J."/>
            <person name="Lapidus A."/>
            <person name="Cheng J.-F."/>
            <person name="Goodwin L."/>
            <person name="Pitluck S."/>
            <person name="Peters L."/>
            <person name="Land M.L."/>
            <person name="Hauser L."/>
            <person name="Sarkisova S."/>
            <person name="Bryant D.A."/>
            <person name="Brown I."/>
            <person name="Woyke T.J."/>
        </authorList>
    </citation>
    <scope>NUCLEOTIDE SEQUENCE [LARGE SCALE GENOMIC DNA]</scope>
    <source>
        <strain evidence="1 2">JSC-11</strain>
    </source>
</reference>
<evidence type="ECO:0000313" key="2">
    <source>
        <dbReference type="Proteomes" id="UP000004344"/>
    </source>
</evidence>
<dbReference type="Proteomes" id="UP000004344">
    <property type="component" value="Unassembled WGS sequence"/>
</dbReference>
<dbReference type="AlphaFoldDB" id="G6FU79"/>
<organism evidence="1 2">
    <name type="scientific">Fischerella thermalis JSC-11</name>
    <dbReference type="NCBI Taxonomy" id="741277"/>
    <lineage>
        <taxon>Bacteria</taxon>
        <taxon>Bacillati</taxon>
        <taxon>Cyanobacteriota</taxon>
        <taxon>Cyanophyceae</taxon>
        <taxon>Nostocales</taxon>
        <taxon>Hapalosiphonaceae</taxon>
        <taxon>Fischerella</taxon>
    </lineage>
</organism>
<keyword evidence="2" id="KW-1185">Reference proteome</keyword>
<dbReference type="RefSeq" id="WP_009457093.1">
    <property type="nucleotide sequence ID" value="NZ_AGIZ01000007.1"/>
</dbReference>
<comment type="caution">
    <text evidence="1">The sequence shown here is derived from an EMBL/GenBank/DDBJ whole genome shotgun (WGS) entry which is preliminary data.</text>
</comment>
<protein>
    <submittedName>
        <fullName evidence="1">Pentapeptide repeat protein</fullName>
    </submittedName>
</protein>
<evidence type="ECO:0000313" key="1">
    <source>
        <dbReference type="EMBL" id="EHC12809.1"/>
    </source>
</evidence>
<dbReference type="PANTHER" id="PTHR14136:SF17">
    <property type="entry name" value="BTB_POZ DOMAIN-CONTAINING PROTEIN KCTD9"/>
    <property type="match status" value="1"/>
</dbReference>
<dbReference type="EMBL" id="AGIZ01000007">
    <property type="protein sequence ID" value="EHC12809.1"/>
    <property type="molecule type" value="Genomic_DNA"/>
</dbReference>
<accession>G6FU79</accession>
<gene>
    <name evidence="1" type="ORF">FJSC11DRAFT_2426</name>
</gene>